<comment type="caution">
    <text evidence="1">The sequence shown here is derived from an EMBL/GenBank/DDBJ whole genome shotgun (WGS) entry which is preliminary data.</text>
</comment>
<evidence type="ECO:0000313" key="2">
    <source>
        <dbReference type="Proteomes" id="UP001164250"/>
    </source>
</evidence>
<protein>
    <submittedName>
        <fullName evidence="1">Uncharacterized protein</fullName>
    </submittedName>
</protein>
<accession>A0ACC1C2P3</accession>
<dbReference type="EMBL" id="CM047898">
    <property type="protein sequence ID" value="KAJ0106401.1"/>
    <property type="molecule type" value="Genomic_DNA"/>
</dbReference>
<reference evidence="2" key="1">
    <citation type="journal article" date="2023" name="G3 (Bethesda)">
        <title>Genome assembly and association tests identify interacting loci associated with vigor, precocity, and sex in interspecific pistachio rootstocks.</title>
        <authorList>
            <person name="Palmer W."/>
            <person name="Jacygrad E."/>
            <person name="Sagayaradj S."/>
            <person name="Cavanaugh K."/>
            <person name="Han R."/>
            <person name="Bertier L."/>
            <person name="Beede B."/>
            <person name="Kafkas S."/>
            <person name="Golino D."/>
            <person name="Preece J."/>
            <person name="Michelmore R."/>
        </authorList>
    </citation>
    <scope>NUCLEOTIDE SEQUENCE [LARGE SCALE GENOMIC DNA]</scope>
</reference>
<keyword evidence="2" id="KW-1185">Reference proteome</keyword>
<evidence type="ECO:0000313" key="1">
    <source>
        <dbReference type="EMBL" id="KAJ0106401.1"/>
    </source>
</evidence>
<dbReference type="Proteomes" id="UP001164250">
    <property type="component" value="Chromosome 2"/>
</dbReference>
<gene>
    <name evidence="1" type="ORF">Patl1_18896</name>
</gene>
<sequence>MSLMVVQCASELYNSTSRNPANTNPSSNPSGSFELLIKERYLLKCKPKEDDVVLLEDITSPEFHFVLNIPLQFPTPLSRTVYIKNMVSSLNLDPDVGEFVRAEMTEIVAETVAKSEGKEEFKILLAVQVTKVELMGKEETARIFNEIDR</sequence>
<organism evidence="1 2">
    <name type="scientific">Pistacia atlantica</name>
    <dbReference type="NCBI Taxonomy" id="434234"/>
    <lineage>
        <taxon>Eukaryota</taxon>
        <taxon>Viridiplantae</taxon>
        <taxon>Streptophyta</taxon>
        <taxon>Embryophyta</taxon>
        <taxon>Tracheophyta</taxon>
        <taxon>Spermatophyta</taxon>
        <taxon>Magnoliopsida</taxon>
        <taxon>eudicotyledons</taxon>
        <taxon>Gunneridae</taxon>
        <taxon>Pentapetalae</taxon>
        <taxon>rosids</taxon>
        <taxon>malvids</taxon>
        <taxon>Sapindales</taxon>
        <taxon>Anacardiaceae</taxon>
        <taxon>Pistacia</taxon>
    </lineage>
</organism>
<proteinExistence type="predicted"/>
<name>A0ACC1C2P3_9ROSI</name>